<dbReference type="OrthoDB" id="367021at2"/>
<comment type="similarity">
    <text evidence="2">Belongs to the outer membrane factor (OMF) (TC 1.B.17) family.</text>
</comment>
<comment type="subcellular location">
    <subcellularLocation>
        <location evidence="1">Cell outer membrane</location>
    </subcellularLocation>
</comment>
<sequence>MPDKIKRAVFYLLLMLAPFATVYAITLDEAITLALENNADLKTQAVSLESARRTNASSWNKFLPSVSLTGSLTNSHSFGAGGSDSWNWNAAAGLSVSFTAGIPAQLKQSALEYEAALTSYAKLEKEITSKVSSSFYSLLAEYENIAILKDSLELSKQQYEQIKKNYESGLASELETLKAQYTYLAAGPTLETAVTTYKANLAEFQTLIGSESAVTPEGELTLRRLVLPEAEELTAAYAENRFDVIQKRQALEQAQTAKTVQTLNTNAPSISLSENLRLTPDTQYAFSGTPSAAGSFSVSVSIPLDGFIPGSSKNLTIKSAQDSVTTAQIALDTVRVKAAQDIETKAAALNKVWSTIDVTQLNYRIAARSYELSKEGYEAGLISQTDLESSRQQMVSARQNLSQTAASYITASYDLADALNISIEELYRLFGAETTRA</sequence>
<feature type="coiled-coil region" evidence="8">
    <location>
        <begin position="106"/>
        <end position="165"/>
    </location>
</feature>
<dbReference type="Proteomes" id="UP000006546">
    <property type="component" value="Chromosome"/>
</dbReference>
<evidence type="ECO:0000256" key="8">
    <source>
        <dbReference type="SAM" id="Coils"/>
    </source>
</evidence>
<dbReference type="RefSeq" id="WP_013758155.1">
    <property type="nucleotide sequence ID" value="NC_015500.1"/>
</dbReference>
<protein>
    <submittedName>
        <fullName evidence="9">Outer membrane efflux protein</fullName>
    </submittedName>
</protein>
<accession>F4LJV6</accession>
<evidence type="ECO:0000256" key="4">
    <source>
        <dbReference type="ARBA" id="ARBA00022452"/>
    </source>
</evidence>
<keyword evidence="4" id="KW-1134">Transmembrane beta strand</keyword>
<evidence type="ECO:0000313" key="10">
    <source>
        <dbReference type="Proteomes" id="UP000006546"/>
    </source>
</evidence>
<evidence type="ECO:0000256" key="6">
    <source>
        <dbReference type="ARBA" id="ARBA00023136"/>
    </source>
</evidence>
<dbReference type="AlphaFoldDB" id="F4LJV6"/>
<dbReference type="GO" id="GO:0015562">
    <property type="term" value="F:efflux transmembrane transporter activity"/>
    <property type="evidence" value="ECO:0007669"/>
    <property type="project" value="InterPro"/>
</dbReference>
<dbReference type="PANTHER" id="PTHR30026:SF20">
    <property type="entry name" value="OUTER MEMBRANE PROTEIN TOLC"/>
    <property type="match status" value="1"/>
</dbReference>
<dbReference type="EMBL" id="CP002696">
    <property type="protein sequence ID" value="AEE16436.1"/>
    <property type="molecule type" value="Genomic_DNA"/>
</dbReference>
<keyword evidence="8" id="KW-0175">Coiled coil</keyword>
<dbReference type="STRING" id="906968.Trebr_1001"/>
<evidence type="ECO:0000313" key="9">
    <source>
        <dbReference type="EMBL" id="AEE16436.1"/>
    </source>
</evidence>
<evidence type="ECO:0000256" key="5">
    <source>
        <dbReference type="ARBA" id="ARBA00022692"/>
    </source>
</evidence>
<keyword evidence="6" id="KW-0472">Membrane</keyword>
<gene>
    <name evidence="9" type="ordered locus">Trebr_1001</name>
</gene>
<dbReference type="Pfam" id="PF02321">
    <property type="entry name" value="OEP"/>
    <property type="match status" value="2"/>
</dbReference>
<dbReference type="eggNOG" id="COG1538">
    <property type="taxonomic scope" value="Bacteria"/>
</dbReference>
<dbReference type="HOGENOM" id="CLU_047713_1_0_12"/>
<dbReference type="SUPFAM" id="SSF56954">
    <property type="entry name" value="Outer membrane efflux proteins (OEP)"/>
    <property type="match status" value="1"/>
</dbReference>
<keyword evidence="10" id="KW-1185">Reference proteome</keyword>
<dbReference type="GO" id="GO:1990281">
    <property type="term" value="C:efflux pump complex"/>
    <property type="evidence" value="ECO:0007669"/>
    <property type="project" value="TreeGrafter"/>
</dbReference>
<evidence type="ECO:0000256" key="3">
    <source>
        <dbReference type="ARBA" id="ARBA00022448"/>
    </source>
</evidence>
<dbReference type="GO" id="GO:0009279">
    <property type="term" value="C:cell outer membrane"/>
    <property type="evidence" value="ECO:0007669"/>
    <property type="project" value="UniProtKB-SubCell"/>
</dbReference>
<keyword evidence="7" id="KW-0998">Cell outer membrane</keyword>
<evidence type="ECO:0000256" key="1">
    <source>
        <dbReference type="ARBA" id="ARBA00004442"/>
    </source>
</evidence>
<dbReference type="GO" id="GO:0015288">
    <property type="term" value="F:porin activity"/>
    <property type="evidence" value="ECO:0007669"/>
    <property type="project" value="TreeGrafter"/>
</dbReference>
<keyword evidence="3" id="KW-0813">Transport</keyword>
<evidence type="ECO:0000256" key="7">
    <source>
        <dbReference type="ARBA" id="ARBA00023237"/>
    </source>
</evidence>
<proteinExistence type="inferred from homology"/>
<dbReference type="PANTHER" id="PTHR30026">
    <property type="entry name" value="OUTER MEMBRANE PROTEIN TOLC"/>
    <property type="match status" value="1"/>
</dbReference>
<dbReference type="Gene3D" id="1.20.1600.10">
    <property type="entry name" value="Outer membrane efflux proteins (OEP)"/>
    <property type="match status" value="1"/>
</dbReference>
<dbReference type="KEGG" id="tbe:Trebr_1001"/>
<name>F4LJV6_TREBD</name>
<dbReference type="InterPro" id="IPR051906">
    <property type="entry name" value="TolC-like"/>
</dbReference>
<organism evidence="9 10">
    <name type="scientific">Treponema brennaborense (strain DSM 12168 / CIP 105900 / DD5/3)</name>
    <dbReference type="NCBI Taxonomy" id="906968"/>
    <lineage>
        <taxon>Bacteria</taxon>
        <taxon>Pseudomonadati</taxon>
        <taxon>Spirochaetota</taxon>
        <taxon>Spirochaetia</taxon>
        <taxon>Spirochaetales</taxon>
        <taxon>Treponemataceae</taxon>
        <taxon>Treponema</taxon>
    </lineage>
</organism>
<dbReference type="InterPro" id="IPR003423">
    <property type="entry name" value="OMP_efflux"/>
</dbReference>
<evidence type="ECO:0000256" key="2">
    <source>
        <dbReference type="ARBA" id="ARBA00007613"/>
    </source>
</evidence>
<keyword evidence="5" id="KW-0812">Transmembrane</keyword>
<reference evidence="10" key="1">
    <citation type="submission" date="2011-04" db="EMBL/GenBank/DDBJ databases">
        <title>The complete genome of Treponema brennaborense DSM 12168.</title>
        <authorList>
            <person name="Lucas S."/>
            <person name="Han J."/>
            <person name="Lapidus A."/>
            <person name="Bruce D."/>
            <person name="Goodwin L."/>
            <person name="Pitluck S."/>
            <person name="Peters L."/>
            <person name="Kyrpides N."/>
            <person name="Mavromatis K."/>
            <person name="Ivanova N."/>
            <person name="Mikhailova N."/>
            <person name="Pagani I."/>
            <person name="Teshima H."/>
            <person name="Detter J.C."/>
            <person name="Tapia R."/>
            <person name="Han C."/>
            <person name="Land M."/>
            <person name="Hauser L."/>
            <person name="Markowitz V."/>
            <person name="Cheng J.-F."/>
            <person name="Hugenholtz P."/>
            <person name="Woyke T."/>
            <person name="Wu D."/>
            <person name="Gronow S."/>
            <person name="Wellnitz S."/>
            <person name="Brambilla E."/>
            <person name="Klenk H.-P."/>
            <person name="Eisen J.A."/>
        </authorList>
    </citation>
    <scope>NUCLEOTIDE SEQUENCE [LARGE SCALE GENOMIC DNA]</scope>
    <source>
        <strain evidence="10">DSM 12168 / CIP 105900 / DD5/3</strain>
    </source>
</reference>